<evidence type="ECO:0000313" key="4">
    <source>
        <dbReference type="EMBL" id="BAU27002.1"/>
    </source>
</evidence>
<feature type="compositionally biased region" description="Basic residues" evidence="1">
    <location>
        <begin position="111"/>
        <end position="120"/>
    </location>
</feature>
<dbReference type="PANTHER" id="PTHR21666:SF274">
    <property type="entry name" value="STAGE IV SPORULATION PROTEIN FA"/>
    <property type="match status" value="1"/>
</dbReference>
<feature type="region of interest" description="Disordered" evidence="1">
    <location>
        <begin position="106"/>
        <end position="127"/>
    </location>
</feature>
<dbReference type="AlphaFoldDB" id="A0A0U5AT86"/>
<name>A0A0U5AT86_9BACL</name>
<sequence length="328" mass="37710">MSFYDTDGIKRRREERVRRLREQMEDTYSSYFFDEQDMSRPYEEDEHDSYRVDRAYRERYQDDLTYERDERYEQALKRYHEHEEPYRRYDHAGEPYSRYPGERYIPAVRRPGNRPQKKHSGTPPAPMRRGDKWLIKIIASLFVLSTAYIIQTVPFPGAEKYRAVLGEVFDRSYDFGAMSAWYEQKFGAVPTLLPAVGAPGNEAKPVLQSQGLLLKAPSSGKVIQTFAEQGSGVFFTPGTAEIRAVDQGWVTFAGQKEGLGNTVIIQHAKGVETWYSGLGSVSVKQNDWIEVQKEIGRAATADSKVRPVYFAVKKNGQFIDPQGVVRFD</sequence>
<organism evidence="4 5">
    <name type="scientific">Aneurinibacillus soli</name>
    <dbReference type="NCBI Taxonomy" id="1500254"/>
    <lineage>
        <taxon>Bacteria</taxon>
        <taxon>Bacillati</taxon>
        <taxon>Bacillota</taxon>
        <taxon>Bacilli</taxon>
        <taxon>Bacillales</taxon>
        <taxon>Paenibacillaceae</taxon>
        <taxon>Aneurinibacillus group</taxon>
        <taxon>Aneurinibacillus</taxon>
    </lineage>
</organism>
<dbReference type="Gene3D" id="2.70.70.10">
    <property type="entry name" value="Glucose Permease (Domain IIA)"/>
    <property type="match status" value="1"/>
</dbReference>
<dbReference type="RefSeq" id="WP_096464000.1">
    <property type="nucleotide sequence ID" value="NZ_AP017312.1"/>
</dbReference>
<reference evidence="4 5" key="1">
    <citation type="submission" date="2015-12" db="EMBL/GenBank/DDBJ databases">
        <title>Genome sequence of Aneurinibacillus soli.</title>
        <authorList>
            <person name="Lee J.S."/>
            <person name="Lee K.C."/>
            <person name="Kim K.K."/>
            <person name="Lee B.W."/>
        </authorList>
    </citation>
    <scope>NUCLEOTIDE SEQUENCE [LARGE SCALE GENOMIC DNA]</scope>
    <source>
        <strain evidence="4 5">CB4</strain>
    </source>
</reference>
<dbReference type="InterPro" id="IPR016047">
    <property type="entry name" value="M23ase_b-sheet_dom"/>
</dbReference>
<evidence type="ECO:0000256" key="2">
    <source>
        <dbReference type="SAM" id="Phobius"/>
    </source>
</evidence>
<dbReference type="GO" id="GO:0004222">
    <property type="term" value="F:metalloendopeptidase activity"/>
    <property type="evidence" value="ECO:0007669"/>
    <property type="project" value="TreeGrafter"/>
</dbReference>
<dbReference type="KEGG" id="asoc:CB4_01171"/>
<dbReference type="EMBL" id="AP017312">
    <property type="protein sequence ID" value="BAU27002.1"/>
    <property type="molecule type" value="Genomic_DNA"/>
</dbReference>
<keyword evidence="2" id="KW-0472">Membrane</keyword>
<dbReference type="Pfam" id="PF01551">
    <property type="entry name" value="Peptidase_M23"/>
    <property type="match status" value="1"/>
</dbReference>
<keyword evidence="5" id="KW-1185">Reference proteome</keyword>
<dbReference type="SUPFAM" id="SSF51261">
    <property type="entry name" value="Duplicated hybrid motif"/>
    <property type="match status" value="1"/>
</dbReference>
<dbReference type="OrthoDB" id="2986589at2"/>
<dbReference type="InterPro" id="IPR011055">
    <property type="entry name" value="Dup_hybrid_motif"/>
</dbReference>
<proteinExistence type="predicted"/>
<accession>A0A0U5AT86</accession>
<feature type="domain" description="M23ase beta-sheet core" evidence="3">
    <location>
        <begin position="235"/>
        <end position="321"/>
    </location>
</feature>
<dbReference type="InterPro" id="IPR050570">
    <property type="entry name" value="Cell_wall_metabolism_enzyme"/>
</dbReference>
<protein>
    <submittedName>
        <fullName evidence="4">Stage IV sporulation protein FA</fullName>
    </submittedName>
</protein>
<feature type="transmembrane region" description="Helical" evidence="2">
    <location>
        <begin position="133"/>
        <end position="150"/>
    </location>
</feature>
<dbReference type="PANTHER" id="PTHR21666">
    <property type="entry name" value="PEPTIDASE-RELATED"/>
    <property type="match status" value="1"/>
</dbReference>
<evidence type="ECO:0000256" key="1">
    <source>
        <dbReference type="SAM" id="MobiDB-lite"/>
    </source>
</evidence>
<evidence type="ECO:0000259" key="3">
    <source>
        <dbReference type="Pfam" id="PF01551"/>
    </source>
</evidence>
<gene>
    <name evidence="4" type="primary">spoIVFA</name>
    <name evidence="4" type="ORF">CB4_01171</name>
</gene>
<keyword evidence="2" id="KW-1133">Transmembrane helix</keyword>
<dbReference type="CDD" id="cd12797">
    <property type="entry name" value="M23_peptidase"/>
    <property type="match status" value="1"/>
</dbReference>
<evidence type="ECO:0000313" key="5">
    <source>
        <dbReference type="Proteomes" id="UP000217696"/>
    </source>
</evidence>
<dbReference type="Proteomes" id="UP000217696">
    <property type="component" value="Chromosome"/>
</dbReference>
<keyword evidence="2" id="KW-0812">Transmembrane</keyword>